<proteinExistence type="inferred from homology"/>
<evidence type="ECO:0000256" key="5">
    <source>
        <dbReference type="ARBA" id="ARBA00023274"/>
    </source>
</evidence>
<dbReference type="AlphaFoldDB" id="W6M5S6"/>
<evidence type="ECO:0000256" key="9">
    <source>
        <dbReference type="RuleBase" id="RU003660"/>
    </source>
</evidence>
<dbReference type="NCBIfam" id="NF001109">
    <property type="entry name" value="PRK00136.1"/>
    <property type="match status" value="1"/>
</dbReference>
<evidence type="ECO:0000256" key="8">
    <source>
        <dbReference type="HAMAP-Rule" id="MF_01302"/>
    </source>
</evidence>
<dbReference type="EMBL" id="CBTJ020000027">
    <property type="protein sequence ID" value="CDI01969.1"/>
    <property type="molecule type" value="Genomic_DNA"/>
</dbReference>
<evidence type="ECO:0000256" key="1">
    <source>
        <dbReference type="ARBA" id="ARBA00006471"/>
    </source>
</evidence>
<dbReference type="GO" id="GO:0003735">
    <property type="term" value="F:structural constituent of ribosome"/>
    <property type="evidence" value="ECO:0007669"/>
    <property type="project" value="InterPro"/>
</dbReference>
<comment type="similarity">
    <text evidence="1 8 9">Belongs to the universal ribosomal protein uS8 family.</text>
</comment>
<dbReference type="Pfam" id="PF00410">
    <property type="entry name" value="Ribosomal_S8"/>
    <property type="match status" value="1"/>
</dbReference>
<evidence type="ECO:0000256" key="2">
    <source>
        <dbReference type="ARBA" id="ARBA00022730"/>
    </source>
</evidence>
<dbReference type="Proteomes" id="UP000035760">
    <property type="component" value="Unassembled WGS sequence"/>
</dbReference>
<gene>
    <name evidence="8 10" type="primary">rpsH</name>
    <name evidence="10" type="ORF">BN873_210190</name>
</gene>
<dbReference type="OrthoDB" id="9802617at2"/>
<keyword evidence="3 8" id="KW-0694">RNA-binding</keyword>
<keyword evidence="5 8" id="KW-0687">Ribonucleoprotein</keyword>
<dbReference type="GO" id="GO:1990904">
    <property type="term" value="C:ribonucleoprotein complex"/>
    <property type="evidence" value="ECO:0007669"/>
    <property type="project" value="UniProtKB-KW"/>
</dbReference>
<dbReference type="GO" id="GO:0005737">
    <property type="term" value="C:cytoplasm"/>
    <property type="evidence" value="ECO:0007669"/>
    <property type="project" value="UniProtKB-ARBA"/>
</dbReference>
<dbReference type="InterPro" id="IPR000630">
    <property type="entry name" value="Ribosomal_uS8"/>
</dbReference>
<comment type="subunit">
    <text evidence="7 8">Part of the 30S ribosomal subunit. Contacts proteins S5 and S12.</text>
</comment>
<keyword evidence="11" id="KW-1185">Reference proteome</keyword>
<dbReference type="GO" id="GO:0005840">
    <property type="term" value="C:ribosome"/>
    <property type="evidence" value="ECO:0007669"/>
    <property type="project" value="UniProtKB-KW"/>
</dbReference>
<dbReference type="RefSeq" id="WP_048671586.1">
    <property type="nucleotide sequence ID" value="NZ_CBTJ020000027.1"/>
</dbReference>
<keyword evidence="2 8" id="KW-0699">rRNA-binding</keyword>
<dbReference type="InterPro" id="IPR047863">
    <property type="entry name" value="Ribosomal_uS8_CS"/>
</dbReference>
<name>W6M5S6_9GAMM</name>
<keyword evidence="4 8" id="KW-0689">Ribosomal protein</keyword>
<comment type="function">
    <text evidence="8">One of the primary rRNA binding proteins, it binds directly to 16S rRNA central domain where it helps coordinate assembly of the platform of the 30S subunit.</text>
</comment>
<evidence type="ECO:0000256" key="6">
    <source>
        <dbReference type="ARBA" id="ARBA00035258"/>
    </source>
</evidence>
<dbReference type="GO" id="GO:0006412">
    <property type="term" value="P:translation"/>
    <property type="evidence" value="ECO:0007669"/>
    <property type="project" value="UniProtKB-UniRule"/>
</dbReference>
<reference evidence="10" key="1">
    <citation type="submission" date="2013-07" db="EMBL/GenBank/DDBJ databases">
        <authorList>
            <person name="McIlroy S."/>
        </authorList>
    </citation>
    <scope>NUCLEOTIDE SEQUENCE [LARGE SCALE GENOMIC DNA]</scope>
    <source>
        <strain evidence="10">Run_A_D11</strain>
    </source>
</reference>
<dbReference type="FunFam" id="3.30.1490.10:FF:000001">
    <property type="entry name" value="30S ribosomal protein S8"/>
    <property type="match status" value="1"/>
</dbReference>
<dbReference type="Gene3D" id="3.30.1490.10">
    <property type="match status" value="1"/>
</dbReference>
<reference evidence="10" key="2">
    <citation type="submission" date="2014-03" db="EMBL/GenBank/DDBJ databases">
        <title>Candidatus Competibacter-lineage genomes retrieved from metagenomes reveal functional metabolic diversity.</title>
        <authorList>
            <person name="McIlroy S.J."/>
            <person name="Albertsen M."/>
            <person name="Andresen E.K."/>
            <person name="Saunders A.M."/>
            <person name="Kristiansen R."/>
            <person name="Stokholm-Bjerregaard M."/>
            <person name="Nielsen K.L."/>
            <person name="Nielsen P.H."/>
        </authorList>
    </citation>
    <scope>NUCLEOTIDE SEQUENCE</scope>
    <source>
        <strain evidence="10">Run_A_D11</strain>
    </source>
</reference>
<dbReference type="SUPFAM" id="SSF56047">
    <property type="entry name" value="Ribosomal protein S8"/>
    <property type="match status" value="1"/>
</dbReference>
<evidence type="ECO:0000256" key="7">
    <source>
        <dbReference type="ARBA" id="ARBA00046740"/>
    </source>
</evidence>
<dbReference type="HAMAP" id="MF_01302_B">
    <property type="entry name" value="Ribosomal_uS8_B"/>
    <property type="match status" value="1"/>
</dbReference>
<organism evidence="10 11">
    <name type="scientific">Candidatus Competibacter denitrificans Run_A_D11</name>
    <dbReference type="NCBI Taxonomy" id="1400863"/>
    <lineage>
        <taxon>Bacteria</taxon>
        <taxon>Pseudomonadati</taxon>
        <taxon>Pseudomonadota</taxon>
        <taxon>Gammaproteobacteria</taxon>
        <taxon>Candidatus Competibacteraceae</taxon>
        <taxon>Candidatus Competibacter</taxon>
    </lineage>
</organism>
<comment type="caution">
    <text evidence="10">The sequence shown here is derived from an EMBL/GenBank/DDBJ whole genome shotgun (WGS) entry which is preliminary data.</text>
</comment>
<evidence type="ECO:0000256" key="4">
    <source>
        <dbReference type="ARBA" id="ARBA00022980"/>
    </source>
</evidence>
<dbReference type="STRING" id="1400863.BN873_210190"/>
<dbReference type="FunFam" id="3.30.1370.30:FF:000002">
    <property type="entry name" value="30S ribosomal protein S8"/>
    <property type="match status" value="1"/>
</dbReference>
<protein>
    <recommendedName>
        <fullName evidence="6 8">Small ribosomal subunit protein uS8</fullName>
    </recommendedName>
</protein>
<dbReference type="PANTHER" id="PTHR11758">
    <property type="entry name" value="40S RIBOSOMAL PROTEIN S15A"/>
    <property type="match status" value="1"/>
</dbReference>
<evidence type="ECO:0000313" key="11">
    <source>
        <dbReference type="Proteomes" id="UP000035760"/>
    </source>
</evidence>
<dbReference type="PROSITE" id="PS00053">
    <property type="entry name" value="RIBOSOMAL_S8"/>
    <property type="match status" value="1"/>
</dbReference>
<sequence>MSMTDPIADMLTRIRNAQTAAKTQVSMPASKLKMAIAQVLRDEGYISDFAVVQTDPSKKALVVTLKYFEGQPVIDRIERVSRPGRRVFRGKDDLPKVMNGLGIAIVSTPQGLMSDRAARAAGHGGEVLCVVA</sequence>
<dbReference type="GO" id="GO:0019843">
    <property type="term" value="F:rRNA binding"/>
    <property type="evidence" value="ECO:0007669"/>
    <property type="project" value="UniProtKB-UniRule"/>
</dbReference>
<dbReference type="Gene3D" id="3.30.1370.30">
    <property type="match status" value="1"/>
</dbReference>
<accession>W6M5S6</accession>
<evidence type="ECO:0000313" key="10">
    <source>
        <dbReference type="EMBL" id="CDI01969.1"/>
    </source>
</evidence>
<evidence type="ECO:0000256" key="3">
    <source>
        <dbReference type="ARBA" id="ARBA00022884"/>
    </source>
</evidence>
<dbReference type="InterPro" id="IPR035987">
    <property type="entry name" value="Ribosomal_uS8_sf"/>
</dbReference>